<dbReference type="GO" id="GO:0009395">
    <property type="term" value="P:phospholipid catabolic process"/>
    <property type="evidence" value="ECO:0007669"/>
    <property type="project" value="TreeGrafter"/>
</dbReference>
<proteinExistence type="predicted"/>
<evidence type="ECO:0000256" key="1">
    <source>
        <dbReference type="ARBA" id="ARBA00000798"/>
    </source>
</evidence>
<dbReference type="EC" id="3.1.4.4" evidence="2"/>
<dbReference type="AlphaFoldDB" id="A0AAV7FN32"/>
<dbReference type="SUPFAM" id="SSF56024">
    <property type="entry name" value="Phospholipase D/nuclease"/>
    <property type="match status" value="1"/>
</dbReference>
<comment type="caution">
    <text evidence="8">The sequence shown here is derived from an EMBL/GenBank/DDBJ whole genome shotgun (WGS) entry which is preliminary data.</text>
</comment>
<dbReference type="EMBL" id="JAGFBR010000722">
    <property type="protein sequence ID" value="KAH0437464.1"/>
    <property type="molecule type" value="Genomic_DNA"/>
</dbReference>
<dbReference type="GO" id="GO:0004630">
    <property type="term" value="F:phospholipase D activity"/>
    <property type="evidence" value="ECO:0007669"/>
    <property type="project" value="UniProtKB-EC"/>
</dbReference>
<keyword evidence="3" id="KW-0677">Repeat</keyword>
<dbReference type="SMART" id="SM00155">
    <property type="entry name" value="PLDc"/>
    <property type="match status" value="1"/>
</dbReference>
<dbReference type="InterPro" id="IPR015679">
    <property type="entry name" value="PLipase_D_fam"/>
</dbReference>
<feature type="domain" description="PLD phosphodiesterase" evidence="7">
    <location>
        <begin position="202"/>
        <end position="229"/>
    </location>
</feature>
<evidence type="ECO:0000256" key="6">
    <source>
        <dbReference type="ARBA" id="ARBA00023098"/>
    </source>
</evidence>
<evidence type="ECO:0000313" key="9">
    <source>
        <dbReference type="Proteomes" id="UP000775213"/>
    </source>
</evidence>
<dbReference type="Gene3D" id="3.30.870.10">
    <property type="entry name" value="Endonuclease Chain A"/>
    <property type="match status" value="1"/>
</dbReference>
<keyword evidence="4" id="KW-0378">Hydrolase</keyword>
<dbReference type="PANTHER" id="PTHR18896:SF186">
    <property type="entry name" value="PHOSPHOLIPASE D"/>
    <property type="match status" value="1"/>
</dbReference>
<dbReference type="PROSITE" id="PS50035">
    <property type="entry name" value="PLD"/>
    <property type="match status" value="1"/>
</dbReference>
<name>A0AAV7FN32_DENCH</name>
<dbReference type="Proteomes" id="UP000775213">
    <property type="component" value="Unassembled WGS sequence"/>
</dbReference>
<protein>
    <recommendedName>
        <fullName evidence="2">phospholipase D</fullName>
        <ecNumber evidence="2">3.1.4.4</ecNumber>
    </recommendedName>
</protein>
<keyword evidence="9" id="KW-1185">Reference proteome</keyword>
<dbReference type="InterPro" id="IPR001736">
    <property type="entry name" value="PLipase_D/transphosphatidylase"/>
</dbReference>
<gene>
    <name evidence="8" type="ORF">IEQ34_026228</name>
</gene>
<evidence type="ECO:0000256" key="5">
    <source>
        <dbReference type="ARBA" id="ARBA00022963"/>
    </source>
</evidence>
<evidence type="ECO:0000256" key="4">
    <source>
        <dbReference type="ARBA" id="ARBA00022801"/>
    </source>
</evidence>
<dbReference type="Pfam" id="PF00614">
    <property type="entry name" value="PLDc"/>
    <property type="match status" value="1"/>
</dbReference>
<comment type="catalytic activity">
    <reaction evidence="1">
        <text>a 1,2-diacyl-sn-glycero-3-phosphocholine + H2O = a 1,2-diacyl-sn-glycero-3-phosphate + choline + H(+)</text>
        <dbReference type="Rhea" id="RHEA:14445"/>
        <dbReference type="ChEBI" id="CHEBI:15354"/>
        <dbReference type="ChEBI" id="CHEBI:15377"/>
        <dbReference type="ChEBI" id="CHEBI:15378"/>
        <dbReference type="ChEBI" id="CHEBI:57643"/>
        <dbReference type="ChEBI" id="CHEBI:58608"/>
        <dbReference type="EC" id="3.1.4.4"/>
    </reaction>
</comment>
<dbReference type="PANTHER" id="PTHR18896">
    <property type="entry name" value="PHOSPHOLIPASE D"/>
    <property type="match status" value="1"/>
</dbReference>
<evidence type="ECO:0000256" key="3">
    <source>
        <dbReference type="ARBA" id="ARBA00022737"/>
    </source>
</evidence>
<organism evidence="8 9">
    <name type="scientific">Dendrobium chrysotoxum</name>
    <name type="common">Orchid</name>
    <dbReference type="NCBI Taxonomy" id="161865"/>
    <lineage>
        <taxon>Eukaryota</taxon>
        <taxon>Viridiplantae</taxon>
        <taxon>Streptophyta</taxon>
        <taxon>Embryophyta</taxon>
        <taxon>Tracheophyta</taxon>
        <taxon>Spermatophyta</taxon>
        <taxon>Magnoliopsida</taxon>
        <taxon>Liliopsida</taxon>
        <taxon>Asparagales</taxon>
        <taxon>Orchidaceae</taxon>
        <taxon>Epidendroideae</taxon>
        <taxon>Malaxideae</taxon>
        <taxon>Dendrobiinae</taxon>
        <taxon>Dendrobium</taxon>
    </lineage>
</organism>
<evidence type="ECO:0000259" key="7">
    <source>
        <dbReference type="PROSITE" id="PS50035"/>
    </source>
</evidence>
<reference evidence="8 9" key="1">
    <citation type="journal article" date="2021" name="Hortic Res">
        <title>Chromosome-scale assembly of the Dendrobium chrysotoxum genome enhances the understanding of orchid evolution.</title>
        <authorList>
            <person name="Zhang Y."/>
            <person name="Zhang G.Q."/>
            <person name="Zhang D."/>
            <person name="Liu X.D."/>
            <person name="Xu X.Y."/>
            <person name="Sun W.H."/>
            <person name="Yu X."/>
            <person name="Zhu X."/>
            <person name="Wang Z.W."/>
            <person name="Zhao X."/>
            <person name="Zhong W.Y."/>
            <person name="Chen H."/>
            <person name="Yin W.L."/>
            <person name="Huang T."/>
            <person name="Niu S.C."/>
            <person name="Liu Z.J."/>
        </authorList>
    </citation>
    <scope>NUCLEOTIDE SEQUENCE [LARGE SCALE GENOMIC DNA]</scope>
    <source>
        <strain evidence="8">Lindl</strain>
    </source>
</reference>
<accession>A0AAV7FN32</accession>
<keyword evidence="5" id="KW-0442">Lipid degradation</keyword>
<sequence length="294" mass="33275">MDVQVVRSCADWSNGTLTETSIQNAYIEMIREAIIAFISKINSSSPQHSLAHPSLVIERILSAARDKRKFKIVVIIPTIPCFAGELDEAAGIRCIMAWQYKTISRGGKSIMEQCEQAGVDASEYISFYNLRGIDRIQSAHVREMERKSGVTFHEAQVAAARIFLGKEGYVSKKATVSIRIADDSNRKDSEKEERQGDSYVTEETYVHSKLIIVDDRKVLIGSANLNDRSQKGYGDSETAVWMIDDKDMFESRMNGEKYIASRFAASFRRHLWRQHLGLIEPQFLYATKCQDVSD</sequence>
<evidence type="ECO:0000256" key="2">
    <source>
        <dbReference type="ARBA" id="ARBA00012027"/>
    </source>
</evidence>
<keyword evidence="6" id="KW-0443">Lipid metabolism</keyword>
<evidence type="ECO:0000313" key="8">
    <source>
        <dbReference type="EMBL" id="KAH0437464.1"/>
    </source>
</evidence>